<dbReference type="STRING" id="106549.A0A540KK82"/>
<dbReference type="Proteomes" id="UP000315295">
    <property type="component" value="Unassembled WGS sequence"/>
</dbReference>
<dbReference type="InterPro" id="IPR014560">
    <property type="entry name" value="UCP030333_Alba"/>
</dbReference>
<dbReference type="PANTHER" id="PTHR31947:SF19">
    <property type="entry name" value="ALBA DNA_RNA-BINDING PROTEIN"/>
    <property type="match status" value="1"/>
</dbReference>
<keyword evidence="2" id="KW-1185">Reference proteome</keyword>
<gene>
    <name evidence="1" type="ORF">C1H46_039848</name>
</gene>
<protein>
    <submittedName>
        <fullName evidence="1">Uncharacterized protein</fullName>
    </submittedName>
</protein>
<organism evidence="1 2">
    <name type="scientific">Malus baccata</name>
    <name type="common">Siberian crab apple</name>
    <name type="synonym">Pyrus baccata</name>
    <dbReference type="NCBI Taxonomy" id="106549"/>
    <lineage>
        <taxon>Eukaryota</taxon>
        <taxon>Viridiplantae</taxon>
        <taxon>Streptophyta</taxon>
        <taxon>Embryophyta</taxon>
        <taxon>Tracheophyta</taxon>
        <taxon>Spermatophyta</taxon>
        <taxon>Magnoliopsida</taxon>
        <taxon>eudicotyledons</taxon>
        <taxon>Gunneridae</taxon>
        <taxon>Pentapetalae</taxon>
        <taxon>rosids</taxon>
        <taxon>fabids</taxon>
        <taxon>Rosales</taxon>
        <taxon>Rosaceae</taxon>
        <taxon>Amygdaloideae</taxon>
        <taxon>Maleae</taxon>
        <taxon>Malus</taxon>
    </lineage>
</organism>
<evidence type="ECO:0000313" key="1">
    <source>
        <dbReference type="EMBL" id="TQD74616.1"/>
    </source>
</evidence>
<proteinExistence type="predicted"/>
<dbReference type="InterPro" id="IPR036882">
    <property type="entry name" value="Alba-like_dom_sf"/>
</dbReference>
<name>A0A540KK82_MALBA</name>
<sequence>MFNIYLGDGDLRVYELELLTVGLNLAKFGHGFSLHQVSAFCSNFCKLFGTSIHTLIAIAESLKSNGVTVENSISTSTVVSKLDGEDGRIVLKAQLVILLGKAEEVEEILQFLWLQREGIYDSAEFELKLG</sequence>
<dbReference type="GO" id="GO:0005634">
    <property type="term" value="C:nucleus"/>
    <property type="evidence" value="ECO:0007669"/>
    <property type="project" value="TreeGrafter"/>
</dbReference>
<evidence type="ECO:0000313" key="2">
    <source>
        <dbReference type="Proteomes" id="UP000315295"/>
    </source>
</evidence>
<reference evidence="1 2" key="1">
    <citation type="journal article" date="2019" name="G3 (Bethesda)">
        <title>Sequencing of a Wild Apple (Malus baccata) Genome Unravels the Differences Between Cultivated and Wild Apple Species Regarding Disease Resistance and Cold Tolerance.</title>
        <authorList>
            <person name="Chen X."/>
        </authorList>
    </citation>
    <scope>NUCLEOTIDE SEQUENCE [LARGE SCALE GENOMIC DNA]</scope>
    <source>
        <strain evidence="2">cv. Shandingzi</strain>
        <tissue evidence="1">Leaves</tissue>
    </source>
</reference>
<comment type="caution">
    <text evidence="1">The sequence shown here is derived from an EMBL/GenBank/DDBJ whole genome shotgun (WGS) entry which is preliminary data.</text>
</comment>
<dbReference type="EMBL" id="VIEB01001165">
    <property type="protein sequence ID" value="TQD74616.1"/>
    <property type="molecule type" value="Genomic_DNA"/>
</dbReference>
<dbReference type="Gene3D" id="3.30.110.20">
    <property type="entry name" value="Alba-like domain"/>
    <property type="match status" value="1"/>
</dbReference>
<dbReference type="GO" id="GO:0003723">
    <property type="term" value="F:RNA binding"/>
    <property type="evidence" value="ECO:0007669"/>
    <property type="project" value="TreeGrafter"/>
</dbReference>
<dbReference type="AlphaFoldDB" id="A0A540KK82"/>
<accession>A0A540KK82</accession>
<dbReference type="PANTHER" id="PTHR31947">
    <property type="entry name" value="DNA/RNA-BINDING PROTEIN ALBA 3"/>
    <property type="match status" value="1"/>
</dbReference>